<evidence type="ECO:0000313" key="9">
    <source>
        <dbReference type="EMBL" id="MBM0243869.1"/>
    </source>
</evidence>
<feature type="transmembrane region" description="Helical" evidence="7">
    <location>
        <begin position="258"/>
        <end position="277"/>
    </location>
</feature>
<keyword evidence="3 7" id="KW-0653">Protein transport</keyword>
<comment type="caution">
    <text evidence="9">The sequence shown here is derived from an EMBL/GenBank/DDBJ whole genome shotgun (WGS) entry which is preliminary data.</text>
</comment>
<evidence type="ECO:0000256" key="5">
    <source>
        <dbReference type="ARBA" id="ARBA00023010"/>
    </source>
</evidence>
<feature type="region of interest" description="Disordered" evidence="8">
    <location>
        <begin position="1"/>
        <end position="29"/>
    </location>
</feature>
<keyword evidence="7" id="KW-0813">Transport</keyword>
<dbReference type="PRINTS" id="PR01840">
    <property type="entry name" value="TATCFAMILY"/>
</dbReference>
<keyword evidence="10" id="KW-1185">Reference proteome</keyword>
<comment type="similarity">
    <text evidence="7">Belongs to the TatC family.</text>
</comment>
<dbReference type="EMBL" id="JAACBX020000001">
    <property type="protein sequence ID" value="MBM0243869.1"/>
    <property type="molecule type" value="Genomic_DNA"/>
</dbReference>
<comment type="function">
    <text evidence="7">Part of the twin-arginine translocation (Tat) system that transports large folded proteins containing a characteristic twin-arginine motif in their signal peptide across membranes. Together with TatB, TatC is part of a receptor directly interacting with Tat signal peptides.</text>
</comment>
<evidence type="ECO:0000256" key="7">
    <source>
        <dbReference type="HAMAP-Rule" id="MF_00902"/>
    </source>
</evidence>
<comment type="subunit">
    <text evidence="7">The Tat system comprises two distinct complexes: a TatABC complex, containing multiple copies of TatA, TatB and TatC subunits, and a separate TatA complex, containing only TatA subunits. Substrates initially bind to the TatABC complex, which probably triggers association of the separate TatA complex to form the active translocon.</text>
</comment>
<accession>A0ABS1Y651</accession>
<feature type="transmembrane region" description="Helical" evidence="7">
    <location>
        <begin position="236"/>
        <end position="252"/>
    </location>
</feature>
<feature type="compositionally biased region" description="Basic residues" evidence="8">
    <location>
        <begin position="14"/>
        <end position="27"/>
    </location>
</feature>
<dbReference type="PROSITE" id="PS01218">
    <property type="entry name" value="TATC"/>
    <property type="match status" value="1"/>
</dbReference>
<dbReference type="InterPro" id="IPR019820">
    <property type="entry name" value="Sec-indep_translocase_CS"/>
</dbReference>
<name>A0ABS1Y651_9CORY</name>
<keyword evidence="7" id="KW-1003">Cell membrane</keyword>
<evidence type="ECO:0000256" key="1">
    <source>
        <dbReference type="ARBA" id="ARBA00004141"/>
    </source>
</evidence>
<reference evidence="9 10" key="1">
    <citation type="submission" date="2021-01" db="EMBL/GenBank/DDBJ databases">
        <title>Complete genome sequences of Corynebacterium macginleyi strains isolated from infectious keratitis.</title>
        <authorList>
            <person name="Sagerfors S."/>
            <person name="Poehlein A."/>
            <person name="Soderquist B."/>
            <person name="Bruggemann H."/>
        </authorList>
    </citation>
    <scope>NUCLEOTIDE SEQUENCE [LARGE SCALE GENOMIC DNA]</scope>
    <source>
        <strain evidence="9 10">12T220</strain>
    </source>
</reference>
<evidence type="ECO:0000256" key="2">
    <source>
        <dbReference type="ARBA" id="ARBA00022692"/>
    </source>
</evidence>
<sequence>MPSQSHPAGEQSSRVRRKRIGFSRKPKNPTGEMTLVQHLQELRRRIIISLLALVIGAIIGFIWYQQAPFRIPPLGEILREPYCSLPEDKRANFNADGECRLLATSPFEMLILRLKVGALAGTVISSPVWLYQVWAFIVPGLHKNERRYTLSFVAVAGSLFLTGAILAYFILSVGLEFLIGIGAEYQTAALTGERYFYFLLALLLIFGISFEIPLLIVSLNLIGILEYHHVKDKRRIIIVVVMIFAALVTPGQDPFTMVVLSVCLLLLIEIAFQFCRIHDKRQDRQRPDWMDLDDESASALDEGPSGVGGPKPVDAPSGISSSSINASPKSATPSSPPQTVRAGNPAPDRASQQVDDRKEPQRLTDRGGFFDDVL</sequence>
<keyword evidence="4 7" id="KW-1133">Transmembrane helix</keyword>
<dbReference type="NCBIfam" id="TIGR00945">
    <property type="entry name" value="tatC"/>
    <property type="match status" value="1"/>
</dbReference>
<evidence type="ECO:0000256" key="8">
    <source>
        <dbReference type="SAM" id="MobiDB-lite"/>
    </source>
</evidence>
<feature type="transmembrane region" description="Helical" evidence="7">
    <location>
        <begin position="150"/>
        <end position="175"/>
    </location>
</feature>
<feature type="compositionally biased region" description="Basic and acidic residues" evidence="8">
    <location>
        <begin position="354"/>
        <end position="374"/>
    </location>
</feature>
<evidence type="ECO:0000256" key="3">
    <source>
        <dbReference type="ARBA" id="ARBA00022927"/>
    </source>
</evidence>
<feature type="transmembrane region" description="Helical" evidence="7">
    <location>
        <begin position="116"/>
        <end position="138"/>
    </location>
</feature>
<keyword evidence="2 7" id="KW-0812">Transmembrane</keyword>
<keyword evidence="5 7" id="KW-0811">Translocation</keyword>
<dbReference type="Pfam" id="PF00902">
    <property type="entry name" value="TatC"/>
    <property type="match status" value="1"/>
</dbReference>
<evidence type="ECO:0000256" key="6">
    <source>
        <dbReference type="ARBA" id="ARBA00023136"/>
    </source>
</evidence>
<dbReference type="InterPro" id="IPR002033">
    <property type="entry name" value="TatC"/>
</dbReference>
<evidence type="ECO:0000313" key="10">
    <source>
        <dbReference type="Proteomes" id="UP001518680"/>
    </source>
</evidence>
<feature type="transmembrane region" description="Helical" evidence="7">
    <location>
        <begin position="195"/>
        <end position="224"/>
    </location>
</feature>
<evidence type="ECO:0000256" key="4">
    <source>
        <dbReference type="ARBA" id="ARBA00022989"/>
    </source>
</evidence>
<keyword evidence="6 7" id="KW-0472">Membrane</keyword>
<dbReference type="PANTHER" id="PTHR30371:SF0">
    <property type="entry name" value="SEC-INDEPENDENT PROTEIN TRANSLOCASE PROTEIN TATC, CHLOROPLASTIC-RELATED"/>
    <property type="match status" value="1"/>
</dbReference>
<organism evidence="9 10">
    <name type="scientific">Corynebacterium macginleyi</name>
    <dbReference type="NCBI Taxonomy" id="38290"/>
    <lineage>
        <taxon>Bacteria</taxon>
        <taxon>Bacillati</taxon>
        <taxon>Actinomycetota</taxon>
        <taxon>Actinomycetes</taxon>
        <taxon>Mycobacteriales</taxon>
        <taxon>Corynebacteriaceae</taxon>
        <taxon>Corynebacterium</taxon>
    </lineage>
</organism>
<gene>
    <name evidence="7 9" type="primary">tatC</name>
    <name evidence="9" type="ORF">GWO63_006225</name>
</gene>
<dbReference type="HAMAP" id="MF_00902">
    <property type="entry name" value="TatC"/>
    <property type="match status" value="1"/>
</dbReference>
<protein>
    <recommendedName>
        <fullName evidence="7">Sec-independent protein translocase protein TatC</fullName>
    </recommendedName>
</protein>
<feature type="compositionally biased region" description="Polar residues" evidence="8">
    <location>
        <begin position="1"/>
        <end position="12"/>
    </location>
</feature>
<dbReference type="Proteomes" id="UP001518680">
    <property type="component" value="Unassembled WGS sequence"/>
</dbReference>
<proteinExistence type="inferred from homology"/>
<feature type="region of interest" description="Disordered" evidence="8">
    <location>
        <begin position="295"/>
        <end position="374"/>
    </location>
</feature>
<dbReference type="PANTHER" id="PTHR30371">
    <property type="entry name" value="SEC-INDEPENDENT PROTEIN TRANSLOCASE PROTEIN TATC"/>
    <property type="match status" value="1"/>
</dbReference>
<feature type="compositionally biased region" description="Low complexity" evidence="8">
    <location>
        <begin position="315"/>
        <end position="333"/>
    </location>
</feature>
<comment type="subcellular location">
    <subcellularLocation>
        <location evidence="7">Cell membrane</location>
        <topology evidence="7">Multi-pass membrane protein</topology>
    </subcellularLocation>
    <subcellularLocation>
        <location evidence="1">Membrane</location>
        <topology evidence="1">Multi-pass membrane protein</topology>
    </subcellularLocation>
</comment>
<dbReference type="RefSeq" id="WP_200441958.1">
    <property type="nucleotide sequence ID" value="NZ_JAACBX020000001.1"/>
</dbReference>
<feature type="transmembrane region" description="Helical" evidence="7">
    <location>
        <begin position="46"/>
        <end position="64"/>
    </location>
</feature>